<dbReference type="SUPFAM" id="SSF69118">
    <property type="entry name" value="AhpD-like"/>
    <property type="match status" value="1"/>
</dbReference>
<sequence>MKQELDMSITSRLPALDDATASPEQRRVLDAILRGPRGNLDGPFLAWIHSPELADHAQRLGAFCRYGTRLELRLTELAILFTASWWQSQAEWQIHEPIAREAGVSASLIEALQEGLTEDQEPDCERDDEALVVRLGRSLYTTRRVSEALYAEAVEAFGEPAVVELIGVFGYYALVAMTLNVFEVRRGDGPLPFTEPPTPG</sequence>
<protein>
    <submittedName>
        <fullName evidence="1">4-carboxymuconolactone decarboxylase</fullName>
    </submittedName>
</protein>
<dbReference type="Proteomes" id="UP000321121">
    <property type="component" value="Unassembled WGS sequence"/>
</dbReference>
<organism evidence="1 2">
    <name type="scientific">Halomonas halophila</name>
    <dbReference type="NCBI Taxonomy" id="29573"/>
    <lineage>
        <taxon>Bacteria</taxon>
        <taxon>Pseudomonadati</taxon>
        <taxon>Pseudomonadota</taxon>
        <taxon>Gammaproteobacteria</taxon>
        <taxon>Oceanospirillales</taxon>
        <taxon>Halomonadaceae</taxon>
        <taxon>Halomonas</taxon>
    </lineage>
</organism>
<accession>A0ABQ0U1I2</accession>
<dbReference type="InterPro" id="IPR029032">
    <property type="entry name" value="AhpD-like"/>
</dbReference>
<gene>
    <name evidence="1" type="ORF">HHA04nite_00920</name>
</gene>
<dbReference type="PANTHER" id="PTHR34846">
    <property type="entry name" value="4-CARBOXYMUCONOLACTONE DECARBOXYLASE FAMILY PROTEIN (AFU_ORTHOLOGUE AFUA_6G11590)"/>
    <property type="match status" value="1"/>
</dbReference>
<dbReference type="Gene3D" id="1.20.1290.10">
    <property type="entry name" value="AhpD-like"/>
    <property type="match status" value="1"/>
</dbReference>
<dbReference type="EMBL" id="BJUS01000001">
    <property type="protein sequence ID" value="GEK71548.1"/>
    <property type="molecule type" value="Genomic_DNA"/>
</dbReference>
<proteinExistence type="predicted"/>
<dbReference type="PANTHER" id="PTHR34846:SF11">
    <property type="entry name" value="4-CARBOXYMUCONOLACTONE DECARBOXYLASE FAMILY PROTEIN (AFU_ORTHOLOGUE AFUA_6G11590)"/>
    <property type="match status" value="1"/>
</dbReference>
<evidence type="ECO:0000313" key="2">
    <source>
        <dbReference type="Proteomes" id="UP000321121"/>
    </source>
</evidence>
<reference evidence="1 2" key="1">
    <citation type="submission" date="2019-07" db="EMBL/GenBank/DDBJ databases">
        <title>Whole genome shotgun sequence of Halomonas halophila NBRC 102604.</title>
        <authorList>
            <person name="Hosoyama A."/>
            <person name="Uohara A."/>
            <person name="Ohji S."/>
            <person name="Ichikawa N."/>
        </authorList>
    </citation>
    <scope>NUCLEOTIDE SEQUENCE [LARGE SCALE GENOMIC DNA]</scope>
    <source>
        <strain evidence="1 2">NBRC 102604</strain>
    </source>
</reference>
<comment type="caution">
    <text evidence="1">The sequence shown here is derived from an EMBL/GenBank/DDBJ whole genome shotgun (WGS) entry which is preliminary data.</text>
</comment>
<name>A0ABQ0U1I2_9GAMM</name>
<evidence type="ECO:0000313" key="1">
    <source>
        <dbReference type="EMBL" id="GEK71548.1"/>
    </source>
</evidence>
<keyword evidence="2" id="KW-1185">Reference proteome</keyword>